<feature type="compositionally biased region" description="Polar residues" evidence="7">
    <location>
        <begin position="106"/>
        <end position="116"/>
    </location>
</feature>
<keyword evidence="5" id="KW-0131">Cell cycle</keyword>
<dbReference type="OMA" id="EYSHDYA"/>
<feature type="compositionally biased region" description="Polar residues" evidence="7">
    <location>
        <begin position="1"/>
        <end position="13"/>
    </location>
</feature>
<dbReference type="SUPFAM" id="SSF47954">
    <property type="entry name" value="Cyclin-like"/>
    <property type="match status" value="2"/>
</dbReference>
<reference evidence="8" key="3">
    <citation type="submission" date="2025-09" db="UniProtKB">
        <authorList>
            <consortium name="Ensembl"/>
        </authorList>
    </citation>
    <scope>IDENTIFICATION</scope>
</reference>
<evidence type="ECO:0000313" key="9">
    <source>
        <dbReference type="Proteomes" id="UP000694405"/>
    </source>
</evidence>
<evidence type="ECO:0000256" key="6">
    <source>
        <dbReference type="RuleBase" id="RU000383"/>
    </source>
</evidence>
<gene>
    <name evidence="8" type="primary">LOC101871925</name>
</gene>
<evidence type="ECO:0000256" key="7">
    <source>
        <dbReference type="SAM" id="MobiDB-lite"/>
    </source>
</evidence>
<dbReference type="GO" id="GO:0005829">
    <property type="term" value="C:cytosol"/>
    <property type="evidence" value="ECO:0007669"/>
    <property type="project" value="UniProtKB-ARBA"/>
</dbReference>
<dbReference type="Ensembl" id="ENSMUNT00000019933.2">
    <property type="protein sequence ID" value="ENSMUNP00000017332.1"/>
    <property type="gene ID" value="ENSMUNG00000013320.2"/>
</dbReference>
<accession>A0A8C6JT10</accession>
<dbReference type="Pfam" id="PF00134">
    <property type="entry name" value="Cyclin_N"/>
    <property type="match status" value="1"/>
</dbReference>
<evidence type="ECO:0000256" key="3">
    <source>
        <dbReference type="ARBA" id="ARBA00022618"/>
    </source>
</evidence>
<evidence type="ECO:0000313" key="8">
    <source>
        <dbReference type="Ensembl" id="ENSMUNP00000017332.1"/>
    </source>
</evidence>
<dbReference type="Pfam" id="PF02984">
    <property type="entry name" value="Cyclin_C"/>
    <property type="match status" value="1"/>
</dbReference>
<comment type="similarity">
    <text evidence="2">Belongs to the cyclin family. Cyclin AB subfamily.</text>
</comment>
<dbReference type="InterPro" id="IPR004367">
    <property type="entry name" value="Cyclin_C-dom"/>
</dbReference>
<dbReference type="InterPro" id="IPR013763">
    <property type="entry name" value="Cyclin-like_dom"/>
</dbReference>
<comment type="function">
    <text evidence="1">Essential for the control of the cell cycle at the G2/M (mitosis) transition.</text>
</comment>
<protein>
    <submittedName>
        <fullName evidence="8">Uncharacterized protein</fullName>
    </submittedName>
</protein>
<dbReference type="InterPro" id="IPR036915">
    <property type="entry name" value="Cyclin-like_sf"/>
</dbReference>
<reference evidence="8" key="2">
    <citation type="submission" date="2025-08" db="UniProtKB">
        <authorList>
            <consortium name="Ensembl"/>
        </authorList>
    </citation>
    <scope>IDENTIFICATION</scope>
</reference>
<name>A0A8C6JT10_MELUD</name>
<keyword evidence="3" id="KW-0132">Cell division</keyword>
<evidence type="ECO:0000256" key="1">
    <source>
        <dbReference type="ARBA" id="ARBA00003222"/>
    </source>
</evidence>
<feature type="region of interest" description="Disordered" evidence="7">
    <location>
        <begin position="1"/>
        <end position="116"/>
    </location>
</feature>
<evidence type="ECO:0000256" key="4">
    <source>
        <dbReference type="ARBA" id="ARBA00023127"/>
    </source>
</evidence>
<evidence type="ECO:0000256" key="2">
    <source>
        <dbReference type="ARBA" id="ARBA00006955"/>
    </source>
</evidence>
<dbReference type="AlphaFoldDB" id="A0A8C6JT10"/>
<dbReference type="SMART" id="SM00385">
    <property type="entry name" value="CYCLIN"/>
    <property type="match status" value="1"/>
</dbReference>
<sequence>MSQMVSRHTQQPGKVSRLSVLGRPNVAGHNMRPSSRTALEDIGNLVTEPKAQGATRNRAMGGGGGREPGGRPVNSRAKTNEVAGRKETAAPTKGMPPTAPEPKSEPQVQQLESHSQIPTEIPACAPPDDVMCQACSHDLLSVENIVAEDNNDPEYSHDYAKDIYQYLRELEENQTVRPKYLAGQKISGNMRDVLIDWLVQVQIKFRLLQDTLYKSVAIIDCFLQDNAVYKKMLQLVGVTAVFIASKYEEPYPLRAADLVYITDNTYTTSQIIQMEFQILQALNFHLSHPLTSQFLDMALEIAKVTTRQCVLAKYLMELSIVDYDMVHFLPPRLQRLLYVCLWNFSRDVSGHKLYNATHLTLRVTSFQLCST</sequence>
<proteinExistence type="inferred from homology"/>
<dbReference type="GO" id="GO:0044772">
    <property type="term" value="P:mitotic cell cycle phase transition"/>
    <property type="evidence" value="ECO:0007669"/>
    <property type="project" value="InterPro"/>
</dbReference>
<dbReference type="GO" id="GO:0016538">
    <property type="term" value="F:cyclin-dependent protein serine/threonine kinase regulator activity"/>
    <property type="evidence" value="ECO:0007669"/>
    <property type="project" value="InterPro"/>
</dbReference>
<keyword evidence="9" id="KW-1185">Reference proteome</keyword>
<dbReference type="Proteomes" id="UP000694405">
    <property type="component" value="Chromosome Z"/>
</dbReference>
<dbReference type="InterPro" id="IPR039361">
    <property type="entry name" value="Cyclin"/>
</dbReference>
<reference evidence="8" key="1">
    <citation type="submission" date="2020-03" db="EMBL/GenBank/DDBJ databases">
        <title>Melopsittacus undulatus (budgerigar) genome, bMelUnd1, maternal haplotype with Z.</title>
        <authorList>
            <person name="Gedman G."/>
            <person name="Mountcastle J."/>
            <person name="Haase B."/>
            <person name="Formenti G."/>
            <person name="Wright T."/>
            <person name="Apodaca J."/>
            <person name="Pelan S."/>
            <person name="Chow W."/>
            <person name="Rhie A."/>
            <person name="Howe K."/>
            <person name="Fedrigo O."/>
            <person name="Jarvis E.D."/>
        </authorList>
    </citation>
    <scope>NUCLEOTIDE SEQUENCE [LARGE SCALE GENOMIC DNA]</scope>
</reference>
<keyword evidence="4 6" id="KW-0195">Cyclin</keyword>
<dbReference type="PANTHER" id="PTHR10177">
    <property type="entry name" value="CYCLINS"/>
    <property type="match status" value="1"/>
</dbReference>
<dbReference type="Gene3D" id="1.10.472.10">
    <property type="entry name" value="Cyclin-like"/>
    <property type="match status" value="2"/>
</dbReference>
<evidence type="ECO:0000256" key="5">
    <source>
        <dbReference type="ARBA" id="ARBA00023306"/>
    </source>
</evidence>
<dbReference type="InterPro" id="IPR006671">
    <property type="entry name" value="Cyclin_N"/>
</dbReference>
<dbReference type="GO" id="GO:0051301">
    <property type="term" value="P:cell division"/>
    <property type="evidence" value="ECO:0007669"/>
    <property type="project" value="UniProtKB-KW"/>
</dbReference>
<organism evidence="8 9">
    <name type="scientific">Melopsittacus undulatus</name>
    <name type="common">Budgerigar</name>
    <name type="synonym">Psittacus undulatus</name>
    <dbReference type="NCBI Taxonomy" id="13146"/>
    <lineage>
        <taxon>Eukaryota</taxon>
        <taxon>Metazoa</taxon>
        <taxon>Chordata</taxon>
        <taxon>Craniata</taxon>
        <taxon>Vertebrata</taxon>
        <taxon>Euteleostomi</taxon>
        <taxon>Archelosauria</taxon>
        <taxon>Archosauria</taxon>
        <taxon>Dinosauria</taxon>
        <taxon>Saurischia</taxon>
        <taxon>Theropoda</taxon>
        <taxon>Coelurosauria</taxon>
        <taxon>Aves</taxon>
        <taxon>Neognathae</taxon>
        <taxon>Neoaves</taxon>
        <taxon>Telluraves</taxon>
        <taxon>Australaves</taxon>
        <taxon>Psittaciformes</taxon>
        <taxon>Psittaculidae</taxon>
        <taxon>Melopsittacus</taxon>
    </lineage>
</organism>
<dbReference type="FunFam" id="1.10.472.10:FF:000198">
    <property type="entry name" value="G2/mitotic-specific cyclin-B1"/>
    <property type="match status" value="1"/>
</dbReference>
<dbReference type="PIRSF" id="PIRSF001771">
    <property type="entry name" value="Cyclin_A_B_D_E"/>
    <property type="match status" value="1"/>
</dbReference>
<dbReference type="InterPro" id="IPR046965">
    <property type="entry name" value="Cyclin_A/B-like"/>
</dbReference>